<evidence type="ECO:0000259" key="4">
    <source>
        <dbReference type="Pfam" id="PF00294"/>
    </source>
</evidence>
<dbReference type="PANTHER" id="PTHR43085">
    <property type="entry name" value="HEXOKINASE FAMILY MEMBER"/>
    <property type="match status" value="1"/>
</dbReference>
<dbReference type="CDD" id="cd01167">
    <property type="entry name" value="bac_FRK"/>
    <property type="match status" value="1"/>
</dbReference>
<organism evidence="5 6">
    <name type="scientific">Halalkalibacter alkalisediminis</name>
    <dbReference type="NCBI Taxonomy" id="935616"/>
    <lineage>
        <taxon>Bacteria</taxon>
        <taxon>Bacillati</taxon>
        <taxon>Bacillota</taxon>
        <taxon>Bacilli</taxon>
        <taxon>Bacillales</taxon>
        <taxon>Bacillaceae</taxon>
        <taxon>Halalkalibacter</taxon>
    </lineage>
</organism>
<dbReference type="InterPro" id="IPR011611">
    <property type="entry name" value="PfkB_dom"/>
</dbReference>
<keyword evidence="6" id="KW-1185">Reference proteome</keyword>
<evidence type="ECO:0000313" key="6">
    <source>
        <dbReference type="Proteomes" id="UP001589833"/>
    </source>
</evidence>
<reference evidence="5 6" key="1">
    <citation type="submission" date="2024-09" db="EMBL/GenBank/DDBJ databases">
        <authorList>
            <person name="Sun Q."/>
            <person name="Mori K."/>
        </authorList>
    </citation>
    <scope>NUCLEOTIDE SEQUENCE [LARGE SCALE GENOMIC DNA]</scope>
    <source>
        <strain evidence="5 6">NCAIM B.02301</strain>
    </source>
</reference>
<keyword evidence="3 5" id="KW-0418">Kinase</keyword>
<dbReference type="PANTHER" id="PTHR43085:SF54">
    <property type="entry name" value="PUTATIVE-RELATED"/>
    <property type="match status" value="1"/>
</dbReference>
<evidence type="ECO:0000313" key="5">
    <source>
        <dbReference type="EMBL" id="MFC0559214.1"/>
    </source>
</evidence>
<dbReference type="RefSeq" id="WP_273842080.1">
    <property type="nucleotide sequence ID" value="NZ_JAQQWT010000004.1"/>
</dbReference>
<dbReference type="Proteomes" id="UP001589833">
    <property type="component" value="Unassembled WGS sequence"/>
</dbReference>
<name>A0ABV6NEM1_9BACI</name>
<dbReference type="InterPro" id="IPR002173">
    <property type="entry name" value="Carboh/pur_kinase_PfkB_CS"/>
</dbReference>
<protein>
    <submittedName>
        <fullName evidence="5">PfkB family carbohydrate kinase</fullName>
    </submittedName>
</protein>
<dbReference type="GO" id="GO:0016301">
    <property type="term" value="F:kinase activity"/>
    <property type="evidence" value="ECO:0007669"/>
    <property type="project" value="UniProtKB-KW"/>
</dbReference>
<evidence type="ECO:0000256" key="1">
    <source>
        <dbReference type="ARBA" id="ARBA00010688"/>
    </source>
</evidence>
<comment type="similarity">
    <text evidence="1">Belongs to the carbohydrate kinase PfkB family.</text>
</comment>
<evidence type="ECO:0000256" key="3">
    <source>
        <dbReference type="ARBA" id="ARBA00022777"/>
    </source>
</evidence>
<gene>
    <name evidence="5" type="ORF">ACFFH4_09165</name>
</gene>
<feature type="domain" description="Carbohydrate kinase PfkB" evidence="4">
    <location>
        <begin position="1"/>
        <end position="314"/>
    </location>
</feature>
<evidence type="ECO:0000256" key="2">
    <source>
        <dbReference type="ARBA" id="ARBA00022679"/>
    </source>
</evidence>
<sequence length="325" mass="35628">MSKILCLGELLVDFVPTENGFKLQDVDQFKKMAGGAPANVSAAIATLGGRSSMIGKIGADPFGDFLVETLRDKGVEVECLIQTKEAKTALAFVSLQNNGERDFMFYREPSADMLLEQKDLKAEWFEEAEVYHFGSISLIDHPVREATMEGIKLATEHNMVISFDPNIRLSLWKSEEDAREQILQSIPAAHMVKISEEELSFLTGINEEQEAVSTLMSGLVQLIIVTKGKEGCSYYTKGSSGSVKGITVKPIDATGAGDAFVGGFLYQVSQEINQIDDLHELLNDQKKLEEILAFANVCGALTTTKRGAISALPTLDEVQSYFIKE</sequence>
<dbReference type="InterPro" id="IPR029056">
    <property type="entry name" value="Ribokinase-like"/>
</dbReference>
<proteinExistence type="inferred from homology"/>
<accession>A0ABV6NEM1</accession>
<dbReference type="SUPFAM" id="SSF53613">
    <property type="entry name" value="Ribokinase-like"/>
    <property type="match status" value="1"/>
</dbReference>
<dbReference type="Gene3D" id="3.40.1190.20">
    <property type="match status" value="1"/>
</dbReference>
<comment type="caution">
    <text evidence="5">The sequence shown here is derived from an EMBL/GenBank/DDBJ whole genome shotgun (WGS) entry which is preliminary data.</text>
</comment>
<dbReference type="InterPro" id="IPR050306">
    <property type="entry name" value="PfkB_Carbo_kinase"/>
</dbReference>
<dbReference type="Pfam" id="PF00294">
    <property type="entry name" value="PfkB"/>
    <property type="match status" value="1"/>
</dbReference>
<keyword evidence="2" id="KW-0808">Transferase</keyword>
<dbReference type="PROSITE" id="PS00583">
    <property type="entry name" value="PFKB_KINASES_1"/>
    <property type="match status" value="1"/>
</dbReference>
<dbReference type="EMBL" id="JBHLTR010000013">
    <property type="protein sequence ID" value="MFC0559214.1"/>
    <property type="molecule type" value="Genomic_DNA"/>
</dbReference>